<reference evidence="3" key="1">
    <citation type="journal article" date="2021" name="ISME J.">
        <title>Evolutionary origin and ecological implication of a unique nif island in free-living Bradyrhizobium lineages.</title>
        <authorList>
            <person name="Tao J."/>
        </authorList>
    </citation>
    <scope>NUCLEOTIDE SEQUENCE [LARGE SCALE GENOMIC DNA]</scope>
    <source>
        <strain evidence="3">SZCCT0434</strain>
    </source>
</reference>
<dbReference type="Proteomes" id="UP001315278">
    <property type="component" value="Unassembled WGS sequence"/>
</dbReference>
<comment type="caution">
    <text evidence="2">The sequence shown here is derived from an EMBL/GenBank/DDBJ whole genome shotgun (WGS) entry which is preliminary data.</text>
</comment>
<keyword evidence="1" id="KW-0472">Membrane</keyword>
<name>A0ABS5FLY6_9BRAD</name>
<proteinExistence type="predicted"/>
<keyword evidence="3" id="KW-1185">Reference proteome</keyword>
<feature type="transmembrane region" description="Helical" evidence="1">
    <location>
        <begin position="20"/>
        <end position="40"/>
    </location>
</feature>
<accession>A0ABS5FLY6</accession>
<keyword evidence="1" id="KW-0812">Transmembrane</keyword>
<protein>
    <submittedName>
        <fullName evidence="2">Flp family type IVb pilin</fullName>
    </submittedName>
</protein>
<keyword evidence="1" id="KW-1133">Transmembrane helix</keyword>
<organism evidence="2 3">
    <name type="scientific">Bradyrhizobium jicamae</name>
    <dbReference type="NCBI Taxonomy" id="280332"/>
    <lineage>
        <taxon>Bacteria</taxon>
        <taxon>Pseudomonadati</taxon>
        <taxon>Pseudomonadota</taxon>
        <taxon>Alphaproteobacteria</taxon>
        <taxon>Hyphomicrobiales</taxon>
        <taxon>Nitrobacteraceae</taxon>
        <taxon>Bradyrhizobium</taxon>
    </lineage>
</organism>
<sequence length="56" mass="5824">MKNLVSRFVKDEDVNSVKLFEGGLIATGIAIAIIAAVNGVGNQLSGTFNTISTSLK</sequence>
<dbReference type="EMBL" id="JAFCJH010000021">
    <property type="protein sequence ID" value="MBR0797790.1"/>
    <property type="molecule type" value="Genomic_DNA"/>
</dbReference>
<evidence type="ECO:0000313" key="3">
    <source>
        <dbReference type="Proteomes" id="UP001315278"/>
    </source>
</evidence>
<evidence type="ECO:0000256" key="1">
    <source>
        <dbReference type="SAM" id="Phobius"/>
    </source>
</evidence>
<evidence type="ECO:0000313" key="2">
    <source>
        <dbReference type="EMBL" id="MBR0797790.1"/>
    </source>
</evidence>
<gene>
    <name evidence="2" type="ORF">JQ615_20605</name>
</gene>